<dbReference type="InterPro" id="IPR036860">
    <property type="entry name" value="SH2_dom_sf"/>
</dbReference>
<feature type="compositionally biased region" description="Polar residues" evidence="14">
    <location>
        <begin position="897"/>
        <end position="909"/>
    </location>
</feature>
<feature type="compositionally biased region" description="Pro residues" evidence="14">
    <location>
        <begin position="123"/>
        <end position="136"/>
    </location>
</feature>
<dbReference type="Gene3D" id="3.30.505.10">
    <property type="entry name" value="SH2 domain"/>
    <property type="match status" value="1"/>
</dbReference>
<dbReference type="CTD" id="3635"/>
<dbReference type="Gene3D" id="3.60.10.10">
    <property type="entry name" value="Endonuclease/exonuclease/phosphatase"/>
    <property type="match status" value="1"/>
</dbReference>
<dbReference type="InterPro" id="IPR036691">
    <property type="entry name" value="Endo/exonu/phosph_ase_sf"/>
</dbReference>
<evidence type="ECO:0000256" key="14">
    <source>
        <dbReference type="SAM" id="MobiDB-lite"/>
    </source>
</evidence>
<evidence type="ECO:0000256" key="6">
    <source>
        <dbReference type="ARBA" id="ARBA00022553"/>
    </source>
</evidence>
<dbReference type="RefSeq" id="XP_012866023.1">
    <property type="nucleotide sequence ID" value="XM_013010569.1"/>
</dbReference>
<evidence type="ECO:0000256" key="5">
    <source>
        <dbReference type="ARBA" id="ARBA00022490"/>
    </source>
</evidence>
<dbReference type="GO" id="GO:0034485">
    <property type="term" value="F:phosphatidylinositol-3,4,5-trisphosphate 5-phosphatase activity"/>
    <property type="evidence" value="ECO:0007669"/>
    <property type="project" value="UniProtKB-EC"/>
</dbReference>
<dbReference type="GO" id="GO:0046856">
    <property type="term" value="P:phosphatidylinositol dephosphorylation"/>
    <property type="evidence" value="ECO:0007669"/>
    <property type="project" value="InterPro"/>
</dbReference>
<dbReference type="Pfam" id="PF24147">
    <property type="entry name" value="C2_SHIP1-2_2nd"/>
    <property type="match status" value="1"/>
</dbReference>
<evidence type="ECO:0000259" key="15">
    <source>
        <dbReference type="PROSITE" id="PS50001"/>
    </source>
</evidence>
<dbReference type="GO" id="GO:0050776">
    <property type="term" value="P:regulation of immune response"/>
    <property type="evidence" value="ECO:0007669"/>
    <property type="project" value="TreeGrafter"/>
</dbReference>
<keyword evidence="8" id="KW-0391">Immunity</keyword>
<evidence type="ECO:0000256" key="3">
    <source>
        <dbReference type="ARBA" id="ARBA00008734"/>
    </source>
</evidence>
<dbReference type="GeneID" id="105981390"/>
<comment type="subcellular location">
    <subcellularLocation>
        <location evidence="2">Cytoplasm</location>
        <location evidence="2">Cytoskeleton</location>
    </subcellularLocation>
    <subcellularLocation>
        <location evidence="1">Membrane</location>
        <topology evidence="1">Peripheral membrane protein</topology>
    </subcellularLocation>
</comment>
<reference evidence="17" key="1">
    <citation type="submission" date="2025-08" db="UniProtKB">
        <authorList>
            <consortium name="RefSeq"/>
        </authorList>
    </citation>
    <scope>IDENTIFICATION</scope>
    <source>
        <tissue evidence="17">Kidney</tissue>
    </source>
</reference>
<keyword evidence="12" id="KW-0206">Cytoskeleton</keyword>
<evidence type="ECO:0000256" key="10">
    <source>
        <dbReference type="ARBA" id="ARBA00023036"/>
    </source>
</evidence>
<keyword evidence="5" id="KW-0963">Cytoplasm</keyword>
<dbReference type="PANTHER" id="PTHR46051:SF3">
    <property type="entry name" value="PHOSPHATIDYLINOSITOL 3,4,5-TRISPHOSPHATE 5-PHOSPHATASE 1"/>
    <property type="match status" value="1"/>
</dbReference>
<evidence type="ECO:0000313" key="16">
    <source>
        <dbReference type="Proteomes" id="UP000081671"/>
    </source>
</evidence>
<dbReference type="SUPFAM" id="SSF55550">
    <property type="entry name" value="SH2 domain"/>
    <property type="match status" value="1"/>
</dbReference>
<dbReference type="Pfam" id="PF00017">
    <property type="entry name" value="SH2"/>
    <property type="match status" value="1"/>
</dbReference>
<sequence length="1091" mass="122973">MVLGWNHGNITRSKAEELLSRAGKDGSFLVRASESIPRAYALCVLYRNCVYTYRILPNEDDKFTVQASEGVPMRFFTKLDQLIEFYKKENMGLVTHLQYPVPLEEEDPAEDPEEDTESVMSPPELPPRNIPPPAGPCGPCEAKEPPPLVETPRGTEVSRPSLSETLFQRLQSMDTSGLPEEHLKAIQDYLSTQLALDSDFVKMGSSSLPHLKKLTSLLCKELHGEVTRTLPSLESLQRLFDQQLSPGLRSRLQVPGEASPITMVAKLSQLMGLLSSIEDKVKALLHEGSEAPHRRSLIPPVTFEVKSESLGIPQKIHLKVDVESGKLIVKKSKDGSEDKFYSHKKILQLIKSQKFLNKLVILVETEKEKTLRKEYVFADSKKREGFCQLLQQMKNKHSEQPEPDMITIFIGTWNMGNAPPPKKITSWFLSKGQGKTRDDSADYIPHDIYVIGTQEDPLGEKEWLEILRHSLQEITSITFKTMAIHTLWNIRIVVLAKPEHENRISHICTDNVKTGIANTLGNKGAVGVSFMFNGTSLGFVNSHLTSGSEKKLRRNQNYMNILRFLALGDKKLSPFNITHRFTHLFWLGDLNYRVELPTWEAEAIIQKIKQQQFADLLAHDQLLTERREQKVFLHFEEEEITFAPTYRFERLTRDKYAYTKQKATGMKYNLPSWCDRVLWKSYPLVHVVCQSYGCTSDIMTSDHSPVFATFEAGVTSQFVSKNGPGTVNSQGQIEFIACCATLKTKSQTKFYLEFHSSCLESFVKSQEGENEEGHEGELVVRFDETLPKLKPIISDPEYLLDQHILISIKSSDSDESYGEGCIALRLEAIETQMPIYTSLTHHGEMMGHFRGEIKLQTSQGKKREKLYDFVKTERDESSGTKCLKSLTSHDPVKQWEPPSSSRSTDTQLQEDLQLAKPEMFENPLYGSVSSFPKLVTRKEQETSKMPPKEPPPCPDPGIASPSILLTKAQETEGSKQAPTPFLSPAPRLRSFTCSSSTTEGRMTSGDKNQGKPKTLAVSHAPVPAKRPIKPSRSDMSQQGTPTPAPRPPLPAKSLAVLQLQHSKARDYRDNTELPHHKHRPEDAVLGRTAMQ</sequence>
<dbReference type="CDD" id="cd10343">
    <property type="entry name" value="SH2_SHIP"/>
    <property type="match status" value="1"/>
</dbReference>
<evidence type="ECO:0000256" key="13">
    <source>
        <dbReference type="PROSITE-ProRule" id="PRU00191"/>
    </source>
</evidence>
<dbReference type="Pfam" id="PF24150">
    <property type="entry name" value="C2_SHIP1-2_first"/>
    <property type="match status" value="1"/>
</dbReference>
<dbReference type="GO" id="GO:0005856">
    <property type="term" value="C:cytoskeleton"/>
    <property type="evidence" value="ECO:0007669"/>
    <property type="project" value="UniProtKB-SubCell"/>
</dbReference>
<organism evidence="16 17">
    <name type="scientific">Dipodomys ordii</name>
    <name type="common">Ord's kangaroo rat</name>
    <dbReference type="NCBI Taxonomy" id="10020"/>
    <lineage>
        <taxon>Eukaryota</taxon>
        <taxon>Metazoa</taxon>
        <taxon>Chordata</taxon>
        <taxon>Craniata</taxon>
        <taxon>Vertebrata</taxon>
        <taxon>Euteleostomi</taxon>
        <taxon>Mammalia</taxon>
        <taxon>Eutheria</taxon>
        <taxon>Euarchontoglires</taxon>
        <taxon>Glires</taxon>
        <taxon>Rodentia</taxon>
        <taxon>Castorimorpha</taxon>
        <taxon>Heteromyidae</taxon>
        <taxon>Dipodomyinae</taxon>
        <taxon>Dipodomys</taxon>
    </lineage>
</organism>
<feature type="compositionally biased region" description="Acidic residues" evidence="14">
    <location>
        <begin position="104"/>
        <end position="117"/>
    </location>
</feature>
<feature type="domain" description="SH2" evidence="15">
    <location>
        <begin position="5"/>
        <end position="101"/>
    </location>
</feature>
<keyword evidence="16" id="KW-1185">Reference proteome</keyword>
<dbReference type="CDD" id="cd09100">
    <property type="entry name" value="INPP5c_SHIP1-INPP5D"/>
    <property type="match status" value="1"/>
</dbReference>
<evidence type="ECO:0000313" key="17">
    <source>
        <dbReference type="RefSeq" id="XP_012866023.1"/>
    </source>
</evidence>
<evidence type="ECO:0000256" key="9">
    <source>
        <dbReference type="ARBA" id="ARBA00022999"/>
    </source>
</evidence>
<dbReference type="GO" id="GO:0009968">
    <property type="term" value="P:negative regulation of signal transduction"/>
    <property type="evidence" value="ECO:0007669"/>
    <property type="project" value="TreeGrafter"/>
</dbReference>
<dbReference type="GO" id="GO:0045579">
    <property type="term" value="P:positive regulation of B cell differentiation"/>
    <property type="evidence" value="ECO:0007669"/>
    <property type="project" value="TreeGrafter"/>
</dbReference>
<evidence type="ECO:0000256" key="8">
    <source>
        <dbReference type="ARBA" id="ARBA00022859"/>
    </source>
</evidence>
<dbReference type="OrthoDB" id="7862313at2759"/>
<protein>
    <recommendedName>
        <fullName evidence="4">phosphatidylinositol-3,4,5-trisphosphate 5-phosphatase</fullName>
        <ecNumber evidence="4">3.1.3.86</ecNumber>
    </recommendedName>
</protein>
<accession>A0A1S3ENR0</accession>
<name>A0A1S3ENR0_DIPOR</name>
<dbReference type="Pfam" id="PF22669">
    <property type="entry name" value="Exo_endo_phos2"/>
    <property type="match status" value="1"/>
</dbReference>
<gene>
    <name evidence="17" type="primary">Inpp5d</name>
</gene>
<dbReference type="InterPro" id="IPR057510">
    <property type="entry name" value="C2_SHIP1-2_first"/>
</dbReference>
<keyword evidence="7" id="KW-0378">Hydrolase</keyword>
<evidence type="ECO:0000256" key="11">
    <source>
        <dbReference type="ARBA" id="ARBA00023136"/>
    </source>
</evidence>
<dbReference type="InterPro" id="IPR000980">
    <property type="entry name" value="SH2"/>
</dbReference>
<comment type="similarity">
    <text evidence="3">Belongs to the inositol 1,4,5-trisphosphate 5-phosphatase family.</text>
</comment>
<feature type="region of interest" description="Disordered" evidence="14">
    <location>
        <begin position="104"/>
        <end position="159"/>
    </location>
</feature>
<evidence type="ECO:0000256" key="2">
    <source>
        <dbReference type="ARBA" id="ARBA00004245"/>
    </source>
</evidence>
<dbReference type="SMART" id="SM00128">
    <property type="entry name" value="IPPc"/>
    <property type="match status" value="1"/>
</dbReference>
<dbReference type="EC" id="3.1.3.86" evidence="4"/>
<dbReference type="GO" id="GO:0002376">
    <property type="term" value="P:immune system process"/>
    <property type="evidence" value="ECO:0007669"/>
    <property type="project" value="UniProtKB-KW"/>
</dbReference>
<dbReference type="PANTHER" id="PTHR46051">
    <property type="entry name" value="SH2 DOMAIN-CONTAINING PROTEIN"/>
    <property type="match status" value="1"/>
</dbReference>
<dbReference type="SMART" id="SM00252">
    <property type="entry name" value="SH2"/>
    <property type="match status" value="1"/>
</dbReference>
<dbReference type="FunFam" id="3.30.505.10:FF:000035">
    <property type="entry name" value="phosphatidylinositol 3,4,5-trisphosphate 5-phosphatase 1"/>
    <property type="match status" value="1"/>
</dbReference>
<dbReference type="Proteomes" id="UP000081671">
    <property type="component" value="Unplaced"/>
</dbReference>
<dbReference type="GO" id="GO:0016020">
    <property type="term" value="C:membrane"/>
    <property type="evidence" value="ECO:0007669"/>
    <property type="project" value="UniProtKB-SubCell"/>
</dbReference>
<dbReference type="AlphaFoldDB" id="A0A1S3ENR0"/>
<dbReference type="SUPFAM" id="SSF56219">
    <property type="entry name" value="DNase I-like"/>
    <property type="match status" value="1"/>
</dbReference>
<evidence type="ECO:0000256" key="12">
    <source>
        <dbReference type="ARBA" id="ARBA00023212"/>
    </source>
</evidence>
<evidence type="ECO:0000256" key="7">
    <source>
        <dbReference type="ARBA" id="ARBA00022801"/>
    </source>
</evidence>
<evidence type="ECO:0000256" key="1">
    <source>
        <dbReference type="ARBA" id="ARBA00004170"/>
    </source>
</evidence>
<dbReference type="GO" id="GO:0045779">
    <property type="term" value="P:negative regulation of bone resorption"/>
    <property type="evidence" value="ECO:0007669"/>
    <property type="project" value="TreeGrafter"/>
</dbReference>
<dbReference type="PRINTS" id="PR00401">
    <property type="entry name" value="SH2DOMAIN"/>
</dbReference>
<feature type="region of interest" description="Disordered" evidence="14">
    <location>
        <begin position="937"/>
        <end position="1091"/>
    </location>
</feature>
<dbReference type="InterPro" id="IPR057509">
    <property type="entry name" value="C2_SHIP1-2_2nd"/>
</dbReference>
<feature type="compositionally biased region" description="Polar residues" evidence="14">
    <location>
        <begin position="991"/>
        <end position="1007"/>
    </location>
</feature>
<keyword evidence="10" id="KW-0729">SH3-binding</keyword>
<keyword evidence="6" id="KW-0597">Phosphoprotein</keyword>
<dbReference type="FunFam" id="3.60.10.10:FF:000005">
    <property type="entry name" value="phosphatidylinositol 3,4,5-trisphosphate 5-phosphatase 1"/>
    <property type="match status" value="1"/>
</dbReference>
<evidence type="ECO:0000256" key="4">
    <source>
        <dbReference type="ARBA" id="ARBA00012981"/>
    </source>
</evidence>
<dbReference type="PROSITE" id="PS50001">
    <property type="entry name" value="SH2"/>
    <property type="match status" value="1"/>
</dbReference>
<keyword evidence="9 13" id="KW-0727">SH2 domain</keyword>
<proteinExistence type="inferred from homology"/>
<dbReference type="InterPro" id="IPR000300">
    <property type="entry name" value="IPPc"/>
</dbReference>
<dbReference type="GO" id="GO:0017124">
    <property type="term" value="F:SH3 domain binding"/>
    <property type="evidence" value="ECO:0007669"/>
    <property type="project" value="UniProtKB-KW"/>
</dbReference>
<dbReference type="GO" id="GO:0005829">
    <property type="term" value="C:cytosol"/>
    <property type="evidence" value="ECO:0007669"/>
    <property type="project" value="TreeGrafter"/>
</dbReference>
<dbReference type="GO" id="GO:0045659">
    <property type="term" value="P:negative regulation of neutrophil differentiation"/>
    <property type="evidence" value="ECO:0007669"/>
    <property type="project" value="TreeGrafter"/>
</dbReference>
<keyword evidence="11" id="KW-0472">Membrane</keyword>
<feature type="region of interest" description="Disordered" evidence="14">
    <location>
        <begin position="878"/>
        <end position="909"/>
    </location>
</feature>
<feature type="compositionally biased region" description="Basic and acidic residues" evidence="14">
    <location>
        <begin position="1063"/>
        <end position="1084"/>
    </location>
</feature>